<accession>A0A811UB25</accession>
<keyword evidence="2" id="KW-1185">Reference proteome</keyword>
<evidence type="ECO:0000313" key="1">
    <source>
        <dbReference type="EMBL" id="CAD6995750.1"/>
    </source>
</evidence>
<dbReference type="Proteomes" id="UP000606786">
    <property type="component" value="Unassembled WGS sequence"/>
</dbReference>
<evidence type="ECO:0000313" key="2">
    <source>
        <dbReference type="Proteomes" id="UP000606786"/>
    </source>
</evidence>
<dbReference type="AlphaFoldDB" id="A0A811UB25"/>
<gene>
    <name evidence="1" type="ORF">CCAP1982_LOCUS4454</name>
</gene>
<organism evidence="1 2">
    <name type="scientific">Ceratitis capitata</name>
    <name type="common">Mediterranean fruit fly</name>
    <name type="synonym">Tephritis capitata</name>
    <dbReference type="NCBI Taxonomy" id="7213"/>
    <lineage>
        <taxon>Eukaryota</taxon>
        <taxon>Metazoa</taxon>
        <taxon>Ecdysozoa</taxon>
        <taxon>Arthropoda</taxon>
        <taxon>Hexapoda</taxon>
        <taxon>Insecta</taxon>
        <taxon>Pterygota</taxon>
        <taxon>Neoptera</taxon>
        <taxon>Endopterygota</taxon>
        <taxon>Diptera</taxon>
        <taxon>Brachycera</taxon>
        <taxon>Muscomorpha</taxon>
        <taxon>Tephritoidea</taxon>
        <taxon>Tephritidae</taxon>
        <taxon>Ceratitis</taxon>
        <taxon>Ceratitis</taxon>
    </lineage>
</organism>
<name>A0A811UB25_CERCA</name>
<dbReference type="EMBL" id="CAJHJT010000001">
    <property type="protein sequence ID" value="CAD6995750.1"/>
    <property type="molecule type" value="Genomic_DNA"/>
</dbReference>
<reference evidence="1" key="1">
    <citation type="submission" date="2020-11" db="EMBL/GenBank/DDBJ databases">
        <authorList>
            <person name="Whitehead M."/>
        </authorList>
    </citation>
    <scope>NUCLEOTIDE SEQUENCE</scope>
    <source>
        <strain evidence="1">EGII</strain>
    </source>
</reference>
<comment type="caution">
    <text evidence="1">The sequence shown here is derived from an EMBL/GenBank/DDBJ whole genome shotgun (WGS) entry which is preliminary data.</text>
</comment>
<feature type="non-terminal residue" evidence="1">
    <location>
        <position position="88"/>
    </location>
</feature>
<protein>
    <submittedName>
        <fullName evidence="1">(Mediterranean fruit fly) hypothetical protein</fullName>
    </submittedName>
</protein>
<sequence>MSNHTALATLTNSHHLSNTKLTNAMARDTAASVVVLRKSRGVKPSAVISVAESSLCCNIKFSRKCLEEEASIDTHRQICYIDSGDENN</sequence>
<proteinExistence type="predicted"/>